<proteinExistence type="predicted"/>
<evidence type="ECO:0000256" key="16">
    <source>
        <dbReference type="SAM" id="MobiDB-lite"/>
    </source>
</evidence>
<feature type="region of interest" description="Disordered" evidence="16">
    <location>
        <begin position="272"/>
        <end position="319"/>
    </location>
</feature>
<feature type="transmembrane region" description="Helical" evidence="17">
    <location>
        <begin position="103"/>
        <end position="124"/>
    </location>
</feature>
<evidence type="ECO:0000256" key="13">
    <source>
        <dbReference type="ARBA" id="ARBA00023242"/>
    </source>
</evidence>
<evidence type="ECO:0000313" key="19">
    <source>
        <dbReference type="EMBL" id="RDW83449.1"/>
    </source>
</evidence>
<dbReference type="InterPro" id="IPR006593">
    <property type="entry name" value="Cyt_b561/ferric_Rdtase_TM"/>
</dbReference>
<dbReference type="GO" id="GO:0000444">
    <property type="term" value="C:MIS12/MIND type complex"/>
    <property type="evidence" value="ECO:0007669"/>
    <property type="project" value="InterPro"/>
</dbReference>
<dbReference type="PANTHER" id="PTHR15459">
    <property type="entry name" value="POLYAMINE-MODULATED FACTOR 1"/>
    <property type="match status" value="1"/>
</dbReference>
<evidence type="ECO:0000256" key="12">
    <source>
        <dbReference type="ARBA" id="ARBA00023136"/>
    </source>
</evidence>
<dbReference type="OrthoDB" id="19261at2759"/>
<dbReference type="InterPro" id="IPR007128">
    <property type="entry name" value="PMF1/Nnf1"/>
</dbReference>
<dbReference type="PANTHER" id="PTHR15459:SF2">
    <property type="entry name" value="CYTOCHROME B561 DOMAIN-CONTAINING PROTEIN"/>
    <property type="match status" value="1"/>
</dbReference>
<feature type="compositionally biased region" description="Basic and acidic residues" evidence="16">
    <location>
        <begin position="299"/>
        <end position="315"/>
    </location>
</feature>
<evidence type="ECO:0000256" key="3">
    <source>
        <dbReference type="ARBA" id="ARBA00004629"/>
    </source>
</evidence>
<evidence type="ECO:0000256" key="17">
    <source>
        <dbReference type="SAM" id="Phobius"/>
    </source>
</evidence>
<protein>
    <recommendedName>
        <fullName evidence="18">Cytochrome b561 domain-containing protein</fullName>
    </recommendedName>
</protein>
<evidence type="ECO:0000256" key="15">
    <source>
        <dbReference type="ARBA" id="ARBA00023328"/>
    </source>
</evidence>
<keyword evidence="4" id="KW-0813">Transport</keyword>
<feature type="region of interest" description="Disordered" evidence="16">
    <location>
        <begin position="346"/>
        <end position="452"/>
    </location>
</feature>
<dbReference type="Gene3D" id="1.20.120.1770">
    <property type="match status" value="1"/>
</dbReference>
<feature type="transmembrane region" description="Helical" evidence="17">
    <location>
        <begin position="201"/>
        <end position="220"/>
    </location>
</feature>
<dbReference type="AlphaFoldDB" id="A0A3D8SAP8"/>
<feature type="compositionally biased region" description="Polar residues" evidence="16">
    <location>
        <begin position="543"/>
        <end position="552"/>
    </location>
</feature>
<feature type="transmembrane region" description="Helical" evidence="17">
    <location>
        <begin position="62"/>
        <end position="91"/>
    </location>
</feature>
<dbReference type="GO" id="GO:0007059">
    <property type="term" value="P:chromosome segregation"/>
    <property type="evidence" value="ECO:0007669"/>
    <property type="project" value="TreeGrafter"/>
</dbReference>
<evidence type="ECO:0000256" key="5">
    <source>
        <dbReference type="ARBA" id="ARBA00022454"/>
    </source>
</evidence>
<evidence type="ECO:0000256" key="7">
    <source>
        <dbReference type="ARBA" id="ARBA00022692"/>
    </source>
</evidence>
<dbReference type="SMART" id="SM00665">
    <property type="entry name" value="B561"/>
    <property type="match status" value="1"/>
</dbReference>
<evidence type="ECO:0000256" key="1">
    <source>
        <dbReference type="ARBA" id="ARBA00004123"/>
    </source>
</evidence>
<feature type="compositionally biased region" description="Basic residues" evidence="16">
    <location>
        <begin position="591"/>
        <end position="600"/>
    </location>
</feature>
<evidence type="ECO:0000256" key="11">
    <source>
        <dbReference type="ARBA" id="ARBA00022989"/>
    </source>
</evidence>
<evidence type="ECO:0000313" key="20">
    <source>
        <dbReference type="Proteomes" id="UP000256328"/>
    </source>
</evidence>
<gene>
    <name evidence="19" type="ORF">BP5796_04940</name>
</gene>
<dbReference type="Pfam" id="PF03188">
    <property type="entry name" value="Cytochrom_B561"/>
    <property type="match status" value="1"/>
</dbReference>
<keyword evidence="8" id="KW-0498">Mitosis</keyword>
<feature type="domain" description="Cytochrome b561" evidence="18">
    <location>
        <begin position="36"/>
        <end position="229"/>
    </location>
</feature>
<feature type="transmembrane region" description="Helical" evidence="17">
    <location>
        <begin position="136"/>
        <end position="155"/>
    </location>
</feature>
<evidence type="ECO:0000256" key="6">
    <source>
        <dbReference type="ARBA" id="ARBA00022618"/>
    </source>
</evidence>
<name>A0A3D8SAP8_9HELO</name>
<organism evidence="19 20">
    <name type="scientific">Coleophoma crateriformis</name>
    <dbReference type="NCBI Taxonomy" id="565419"/>
    <lineage>
        <taxon>Eukaryota</taxon>
        <taxon>Fungi</taxon>
        <taxon>Dikarya</taxon>
        <taxon>Ascomycota</taxon>
        <taxon>Pezizomycotina</taxon>
        <taxon>Leotiomycetes</taxon>
        <taxon>Helotiales</taxon>
        <taxon>Dermateaceae</taxon>
        <taxon>Coleophoma</taxon>
    </lineage>
</organism>
<keyword evidence="9" id="KW-0995">Kinetochore</keyword>
<accession>A0A3D8SAP8</accession>
<feature type="compositionally biased region" description="Low complexity" evidence="16">
    <location>
        <begin position="605"/>
        <end position="617"/>
    </location>
</feature>
<reference evidence="19 20" key="1">
    <citation type="journal article" date="2018" name="IMA Fungus">
        <title>IMA Genome-F 9: Draft genome sequence of Annulohypoxylon stygium, Aspergillus mulundensis, Berkeleyomyces basicola (syn. Thielaviopsis basicola), Ceratocystis smalleyi, two Cercospora beticola strains, Coleophoma cylindrospora, Fusarium fracticaudum, Phialophora cf. hyalina, and Morchella septimelata.</title>
        <authorList>
            <person name="Wingfield B.D."/>
            <person name="Bills G.F."/>
            <person name="Dong Y."/>
            <person name="Huang W."/>
            <person name="Nel W.J."/>
            <person name="Swalarsk-Parry B.S."/>
            <person name="Vaghefi N."/>
            <person name="Wilken P.M."/>
            <person name="An Z."/>
            <person name="de Beer Z.W."/>
            <person name="De Vos L."/>
            <person name="Chen L."/>
            <person name="Duong T.A."/>
            <person name="Gao Y."/>
            <person name="Hammerbacher A."/>
            <person name="Kikkert J.R."/>
            <person name="Li Y."/>
            <person name="Li H."/>
            <person name="Li K."/>
            <person name="Li Q."/>
            <person name="Liu X."/>
            <person name="Ma X."/>
            <person name="Naidoo K."/>
            <person name="Pethybridge S.J."/>
            <person name="Sun J."/>
            <person name="Steenkamp E.T."/>
            <person name="van der Nest M.A."/>
            <person name="van Wyk S."/>
            <person name="Wingfield M.J."/>
            <person name="Xiong C."/>
            <person name="Yue Q."/>
            <person name="Zhang X."/>
        </authorList>
    </citation>
    <scope>NUCLEOTIDE SEQUENCE [LARGE SCALE GENOMIC DNA]</scope>
    <source>
        <strain evidence="19 20">BP5796</strain>
    </source>
</reference>
<feature type="compositionally biased region" description="Pro residues" evidence="16">
    <location>
        <begin position="723"/>
        <end position="733"/>
    </location>
</feature>
<keyword evidence="5" id="KW-0158">Chromosome</keyword>
<keyword evidence="10" id="KW-0249">Electron transport</keyword>
<evidence type="ECO:0000256" key="2">
    <source>
        <dbReference type="ARBA" id="ARBA00004370"/>
    </source>
</evidence>
<keyword evidence="14" id="KW-0131">Cell cycle</keyword>
<feature type="transmembrane region" description="Helical" evidence="17">
    <location>
        <begin position="255"/>
        <end position="272"/>
    </location>
</feature>
<evidence type="ECO:0000256" key="4">
    <source>
        <dbReference type="ARBA" id="ARBA00022448"/>
    </source>
</evidence>
<keyword evidence="20" id="KW-1185">Reference proteome</keyword>
<dbReference type="CDD" id="cd08760">
    <property type="entry name" value="Cyt_b561_FRRS1_like"/>
    <property type="match status" value="1"/>
</dbReference>
<keyword evidence="13" id="KW-0539">Nucleus</keyword>
<sequence length="805" mass="88416">MAPADTLTPAGSATYQSDTLYVGDGTWDTSKNDFLLPNLMGLNFDTMRYNGMGNRFSTMAGYYPLILAHGVLAAITFLFMVPAAIMVARFYGRNPRWALRLHIYLQILTVGLTTVIFILGWMAVGPRRSLTNPHHGIGLAIYVLILVQAIGGWWIHKREKGKIIRKLPVKLVLHQWFGRAIALLGIAQVPLGLTLYGSPKYLFILYTLWMSFLLVWYFVLSYRATAPVGGLIREDSHHGETVITERTGRSRSRGGGLLGGLATGAALAALLGRRKRSRSRSQSRSRVEEVIPSRRGSRSRRDSGSYIDEKYERQKPSGGIMDTLFKGAAVLGAGALAKSWFDRRRNKDEEEYSSVAQDTPSRRNRPPRRDSVSDLTESSITTHRVGDRRTGGTILPGPGDPLMTATAISAADRPITPRPTHGRSRQNSFDSDSYSSTMSPSRRPGSSHGVRNGLLAGLGLGWFSKMMKDRRDARELKRLEDERKARYGSNSSRYTGDGFKVGRRRDRRDSMPTESSDLSTILTNPHPPLAPSSIPTVPVPLGAQTSSTIGQSRSRHDVTEHVSMPAGPPDPQGILHQDSGSEAYISTGGGTHRRHSSRRRKEVEAAAAAAAASGLAAAEEERRRRERSRSRSAMASPPVSVKVKVHGDKDRNVTLRRLTEEEALAERASRKGQRRQRADSMSSLSGTDVEGSSRRYRRDTSRRRADSIVSAKQEAVSSTGPPVMAPLSPPDPPYAGGRRPKDSAYYSGKPAMSKTSISGSHGTWSEMSPSGIGSGQEDAAERRRRRRLERNQRQSGTGTGTVEFS</sequence>
<feature type="compositionally biased region" description="Polar residues" evidence="16">
    <location>
        <begin position="753"/>
        <end position="768"/>
    </location>
</feature>
<evidence type="ECO:0000256" key="8">
    <source>
        <dbReference type="ARBA" id="ARBA00022776"/>
    </source>
</evidence>
<dbReference type="GO" id="GO:0016020">
    <property type="term" value="C:membrane"/>
    <property type="evidence" value="ECO:0007669"/>
    <property type="project" value="UniProtKB-SubCell"/>
</dbReference>
<dbReference type="Proteomes" id="UP000256328">
    <property type="component" value="Unassembled WGS sequence"/>
</dbReference>
<keyword evidence="12 17" id="KW-0472">Membrane</keyword>
<comment type="caution">
    <text evidence="19">The sequence shown here is derived from an EMBL/GenBank/DDBJ whole genome shotgun (WGS) entry which is preliminary data.</text>
</comment>
<dbReference type="GO" id="GO:0005634">
    <property type="term" value="C:nucleus"/>
    <property type="evidence" value="ECO:0007669"/>
    <property type="project" value="UniProtKB-SubCell"/>
</dbReference>
<feature type="compositionally biased region" description="Polar residues" evidence="16">
    <location>
        <begin position="512"/>
        <end position="523"/>
    </location>
</feature>
<evidence type="ECO:0000256" key="14">
    <source>
        <dbReference type="ARBA" id="ARBA00023306"/>
    </source>
</evidence>
<feature type="compositionally biased region" description="Low complexity" evidence="16">
    <location>
        <begin position="425"/>
        <end position="441"/>
    </location>
</feature>
<feature type="compositionally biased region" description="Basic and acidic residues" evidence="16">
    <location>
        <begin position="645"/>
        <end position="669"/>
    </location>
</feature>
<keyword evidence="6" id="KW-0132">Cell division</keyword>
<feature type="compositionally biased region" description="Basic residues" evidence="16">
    <location>
        <begin position="272"/>
        <end position="283"/>
    </location>
</feature>
<keyword evidence="7 17" id="KW-0812">Transmembrane</keyword>
<dbReference type="PROSITE" id="PS50939">
    <property type="entry name" value="CYTOCHROME_B561"/>
    <property type="match status" value="1"/>
</dbReference>
<dbReference type="GO" id="GO:0051301">
    <property type="term" value="P:cell division"/>
    <property type="evidence" value="ECO:0007669"/>
    <property type="project" value="UniProtKB-KW"/>
</dbReference>
<comment type="subcellular location">
    <subcellularLocation>
        <location evidence="3">Chromosome</location>
        <location evidence="3">Centromere</location>
        <location evidence="3">Kinetochore</location>
    </subcellularLocation>
    <subcellularLocation>
        <location evidence="2">Membrane</location>
    </subcellularLocation>
    <subcellularLocation>
        <location evidence="1">Nucleus</location>
    </subcellularLocation>
</comment>
<dbReference type="EMBL" id="PDLN01000006">
    <property type="protein sequence ID" value="RDW83449.1"/>
    <property type="molecule type" value="Genomic_DNA"/>
</dbReference>
<keyword evidence="11 17" id="KW-1133">Transmembrane helix</keyword>
<evidence type="ECO:0000256" key="9">
    <source>
        <dbReference type="ARBA" id="ARBA00022838"/>
    </source>
</evidence>
<keyword evidence="15" id="KW-0137">Centromere</keyword>
<feature type="transmembrane region" description="Helical" evidence="17">
    <location>
        <begin position="176"/>
        <end position="195"/>
    </location>
</feature>
<evidence type="ECO:0000259" key="18">
    <source>
        <dbReference type="PROSITE" id="PS50939"/>
    </source>
</evidence>
<feature type="region of interest" description="Disordered" evidence="16">
    <location>
        <begin position="487"/>
        <end position="805"/>
    </location>
</feature>
<evidence type="ECO:0000256" key="10">
    <source>
        <dbReference type="ARBA" id="ARBA00022982"/>
    </source>
</evidence>